<protein>
    <submittedName>
        <fullName evidence="1">Uncharacterized protein</fullName>
    </submittedName>
</protein>
<dbReference type="GeneID" id="93061685"/>
<gene>
    <name evidence="1" type="ORF">CWD88_26925</name>
</gene>
<evidence type="ECO:0000313" key="2">
    <source>
        <dbReference type="Proteomes" id="UP000231878"/>
    </source>
</evidence>
<comment type="caution">
    <text evidence="1">The sequence shown here is derived from an EMBL/GenBank/DDBJ whole genome shotgun (WGS) entry which is preliminary data.</text>
</comment>
<organism evidence="1 2">
    <name type="scientific">Burkholderia pseudomallei</name>
    <name type="common">Pseudomonas pseudomallei</name>
    <dbReference type="NCBI Taxonomy" id="28450"/>
    <lineage>
        <taxon>Bacteria</taxon>
        <taxon>Pseudomonadati</taxon>
        <taxon>Pseudomonadota</taxon>
        <taxon>Betaproteobacteria</taxon>
        <taxon>Burkholderiales</taxon>
        <taxon>Burkholderiaceae</taxon>
        <taxon>Burkholderia</taxon>
        <taxon>pseudomallei group</taxon>
    </lineage>
</organism>
<accession>A0AAX0U4A6</accession>
<reference evidence="1 2" key="1">
    <citation type="submission" date="2017-11" db="EMBL/GenBank/DDBJ databases">
        <title>Molecular characterization of Burkholderia pseudomallei and closely related isolates from Vietnam.</title>
        <authorList>
            <person name="Ustinov D.V."/>
            <person name="Antonov A.S."/>
            <person name="Avdusheva E.F."/>
            <person name="Shpak I.M."/>
            <person name="Zakharova I.B."/>
            <person name="Thi L.A."/>
            <person name="Teteryatnikova N."/>
            <person name="Lopasteyskaya Y.A."/>
            <person name="Kuzyutina J.A."/>
            <person name="Ngo T.N."/>
            <person name="Victorov D.V."/>
        </authorList>
    </citation>
    <scope>NUCLEOTIDE SEQUENCE [LARGE SCALE GENOMIC DNA]</scope>
    <source>
        <strain evidence="1 2">V1512</strain>
    </source>
</reference>
<dbReference type="RefSeq" id="WP_004200645.1">
    <property type="nucleotide sequence ID" value="NZ_AP028071.1"/>
</dbReference>
<sequence length="103" mass="10873">MMACAMAVAPWPATAARDRALARGGIGRLGASARPQRAVPRAGRIASDVAPPGASRVGLWPAIGSAPAPPARRHRAASNEWRAALAVRRSRRRGEFDSRRGVE</sequence>
<dbReference type="AlphaFoldDB" id="A0AAX0U4A6"/>
<dbReference type="EMBL" id="PHRB01000034">
    <property type="protein sequence ID" value="PJO63222.1"/>
    <property type="molecule type" value="Genomic_DNA"/>
</dbReference>
<proteinExistence type="predicted"/>
<dbReference type="Proteomes" id="UP000231878">
    <property type="component" value="Unassembled WGS sequence"/>
</dbReference>
<evidence type="ECO:0000313" key="1">
    <source>
        <dbReference type="EMBL" id="PJO63222.1"/>
    </source>
</evidence>
<name>A0AAX0U4A6_BURPE</name>